<dbReference type="RefSeq" id="WP_003644071.1">
    <property type="nucleotide sequence ID" value="NZ_AP028145.1"/>
</dbReference>
<dbReference type="PANTHER" id="PTHR41771">
    <property type="entry name" value="MEMBRANE PROTEIN-RELATED"/>
    <property type="match status" value="1"/>
</dbReference>
<dbReference type="KEGG" id="lpb:SH83_04025"/>
<gene>
    <name evidence="1" type="ORF">LPJSA22_00936</name>
</gene>
<dbReference type="Pfam" id="PF07907">
    <property type="entry name" value="YibE_F"/>
    <property type="match status" value="1"/>
</dbReference>
<comment type="caution">
    <text evidence="1">The sequence shown here is derived from an EMBL/GenBank/DDBJ whole genome shotgun (WGS) entry which is preliminary data.</text>
</comment>
<dbReference type="AlphaFoldDB" id="A0A1E3KQT2"/>
<dbReference type="Proteomes" id="UP000094892">
    <property type="component" value="Unassembled WGS sequence"/>
</dbReference>
<evidence type="ECO:0000313" key="2">
    <source>
        <dbReference type="Proteomes" id="UP000094892"/>
    </source>
</evidence>
<dbReference type="PANTHER" id="PTHR41771:SF1">
    <property type="entry name" value="MEMBRANE PROTEIN"/>
    <property type="match status" value="1"/>
</dbReference>
<proteinExistence type="predicted"/>
<dbReference type="EMBL" id="MCOL01000001">
    <property type="protein sequence ID" value="ODO60987.1"/>
    <property type="molecule type" value="Genomic_DNA"/>
</dbReference>
<sequence length="416" mass="45921">MAESFTRSSNGLDYRRNLDSVKDCQNRSLYWGMGGKLVTIEVKKGENVKQRIKQRWGLWLTLLVIVLGLIGVGLTRVNAGLYQQTVAQVTHVQTKSRSTTTDEFENKDATVTQLVTVRVLNKAHRGRTYQIKNTYTRSGAMDQPYHVRNQVFLRIPSDHSSAVTIQGLKRDTALAFVAWLALALLLLIMRFSGLMAFLSVALNAVLFYAAIQIDLATNGGHIYLLFGVLAVIFAVLTLLLVLGFSRQMLVTLGATVVGTGLAVIISLIVFAVTHERGVTYESMQYVTQVPRPLFLVETVLGSLGAVMDESTDIVASLFQLKTERPDIAPRQVFKSGIQIGRSIMGPLINVLFLIFMADTFAMTLLYFRNGNSWGYTFTMNMSLGMVQSLISGIGIVLAIPVASWLASRLMPKAVMV</sequence>
<dbReference type="PATRIC" id="fig|1590.144.peg.844"/>
<organism evidence="1 2">
    <name type="scientific">Lactiplantibacillus plantarum</name>
    <name type="common">Lactobacillus plantarum</name>
    <dbReference type="NCBI Taxonomy" id="1590"/>
    <lineage>
        <taxon>Bacteria</taxon>
        <taxon>Bacillati</taxon>
        <taxon>Bacillota</taxon>
        <taxon>Bacilli</taxon>
        <taxon>Lactobacillales</taxon>
        <taxon>Lactobacillaceae</taxon>
        <taxon>Lactiplantibacillus</taxon>
    </lineage>
</organism>
<reference evidence="1 2" key="1">
    <citation type="submission" date="2016-08" db="EMBL/GenBank/DDBJ databases">
        <title>Genome sequencing of Lactobacillus plantarum JSA22, isolated from fermented soybean paste.</title>
        <authorList>
            <person name="Choi H.S."/>
        </authorList>
    </citation>
    <scope>NUCLEOTIDE SEQUENCE [LARGE SCALE GENOMIC DNA]</scope>
    <source>
        <strain evidence="1 2">JSA22</strain>
    </source>
</reference>
<protein>
    <submittedName>
        <fullName evidence="1">Uncharacterized protein</fullName>
    </submittedName>
</protein>
<accession>A0A1E3KQT2</accession>
<evidence type="ECO:0000313" key="1">
    <source>
        <dbReference type="EMBL" id="ODO60987.1"/>
    </source>
</evidence>
<dbReference type="InterPro" id="IPR012507">
    <property type="entry name" value="YibE_F"/>
</dbReference>
<name>A0A1E3KQT2_LACPN</name>